<dbReference type="InterPro" id="IPR036397">
    <property type="entry name" value="RNaseH_sf"/>
</dbReference>
<dbReference type="Proteomes" id="UP001152622">
    <property type="component" value="Chromosome 3"/>
</dbReference>
<name>A0A9Q1FXR9_SYNKA</name>
<organism evidence="1 2">
    <name type="scientific">Synaphobranchus kaupii</name>
    <name type="common">Kaup's arrowtooth eel</name>
    <dbReference type="NCBI Taxonomy" id="118154"/>
    <lineage>
        <taxon>Eukaryota</taxon>
        <taxon>Metazoa</taxon>
        <taxon>Chordata</taxon>
        <taxon>Craniata</taxon>
        <taxon>Vertebrata</taxon>
        <taxon>Euteleostomi</taxon>
        <taxon>Actinopterygii</taxon>
        <taxon>Neopterygii</taxon>
        <taxon>Teleostei</taxon>
        <taxon>Anguilliformes</taxon>
        <taxon>Synaphobranchidae</taxon>
        <taxon>Synaphobranchus</taxon>
    </lineage>
</organism>
<evidence type="ECO:0008006" key="3">
    <source>
        <dbReference type="Google" id="ProtNLM"/>
    </source>
</evidence>
<evidence type="ECO:0000313" key="2">
    <source>
        <dbReference type="Proteomes" id="UP001152622"/>
    </source>
</evidence>
<dbReference type="OrthoDB" id="3263820at2759"/>
<sequence>MPTIKHGGGEVMIWGSFPATGPGHLTVIEATMNSSLYQCILEENETIYPTGRKWICKFGGKWIMQDDNYPKHTSKSMTEWSEKEKGFGMAKSKSQAHCDVAEPQELNAVNALKHQRAEARIPSMLCNRLINSYRICLLEVIAAKGAKRALQATECFCMLAYFLLNNLIK</sequence>
<dbReference type="GO" id="GO:0003676">
    <property type="term" value="F:nucleic acid binding"/>
    <property type="evidence" value="ECO:0007669"/>
    <property type="project" value="InterPro"/>
</dbReference>
<keyword evidence="2" id="KW-1185">Reference proteome</keyword>
<evidence type="ECO:0000313" key="1">
    <source>
        <dbReference type="EMBL" id="KAJ8369819.1"/>
    </source>
</evidence>
<comment type="caution">
    <text evidence="1">The sequence shown here is derived from an EMBL/GenBank/DDBJ whole genome shotgun (WGS) entry which is preliminary data.</text>
</comment>
<dbReference type="Gene3D" id="3.30.420.10">
    <property type="entry name" value="Ribonuclease H-like superfamily/Ribonuclease H"/>
    <property type="match status" value="1"/>
</dbReference>
<protein>
    <recommendedName>
        <fullName evidence="3">Transposase</fullName>
    </recommendedName>
</protein>
<proteinExistence type="predicted"/>
<gene>
    <name evidence="1" type="ORF">SKAU_G00098470</name>
</gene>
<dbReference type="EMBL" id="JAINUF010000003">
    <property type="protein sequence ID" value="KAJ8369819.1"/>
    <property type="molecule type" value="Genomic_DNA"/>
</dbReference>
<dbReference type="AlphaFoldDB" id="A0A9Q1FXR9"/>
<accession>A0A9Q1FXR9</accession>
<reference evidence="1" key="1">
    <citation type="journal article" date="2023" name="Science">
        <title>Genome structures resolve the early diversification of teleost fishes.</title>
        <authorList>
            <person name="Parey E."/>
            <person name="Louis A."/>
            <person name="Montfort J."/>
            <person name="Bouchez O."/>
            <person name="Roques C."/>
            <person name="Iampietro C."/>
            <person name="Lluch J."/>
            <person name="Castinel A."/>
            <person name="Donnadieu C."/>
            <person name="Desvignes T."/>
            <person name="Floi Bucao C."/>
            <person name="Jouanno E."/>
            <person name="Wen M."/>
            <person name="Mejri S."/>
            <person name="Dirks R."/>
            <person name="Jansen H."/>
            <person name="Henkel C."/>
            <person name="Chen W.J."/>
            <person name="Zahm M."/>
            <person name="Cabau C."/>
            <person name="Klopp C."/>
            <person name="Thompson A.W."/>
            <person name="Robinson-Rechavi M."/>
            <person name="Braasch I."/>
            <person name="Lecointre G."/>
            <person name="Bobe J."/>
            <person name="Postlethwait J.H."/>
            <person name="Berthelot C."/>
            <person name="Roest Crollius H."/>
            <person name="Guiguen Y."/>
        </authorList>
    </citation>
    <scope>NUCLEOTIDE SEQUENCE</scope>
    <source>
        <strain evidence="1">WJC10195</strain>
    </source>
</reference>